<feature type="transmembrane region" description="Helical" evidence="13">
    <location>
        <begin position="110"/>
        <end position="134"/>
    </location>
</feature>
<dbReference type="GO" id="GO:0016746">
    <property type="term" value="F:acyltransferase activity"/>
    <property type="evidence" value="ECO:0007669"/>
    <property type="project" value="UniProtKB-KW"/>
</dbReference>
<comment type="caution">
    <text evidence="14">The sequence shown here is derived from an EMBL/GenBank/DDBJ whole genome shotgun (WGS) entry which is preliminary data.</text>
</comment>
<dbReference type="PROSITE" id="PS51257">
    <property type="entry name" value="PROKAR_LIPOPROTEIN"/>
    <property type="match status" value="1"/>
</dbReference>
<evidence type="ECO:0000256" key="4">
    <source>
        <dbReference type="ARBA" id="ARBA00022692"/>
    </source>
</evidence>
<evidence type="ECO:0000256" key="2">
    <source>
        <dbReference type="ARBA" id="ARBA00022475"/>
    </source>
</evidence>
<keyword evidence="2" id="KW-1003">Cell membrane</keyword>
<evidence type="ECO:0000256" key="10">
    <source>
        <dbReference type="ARBA" id="ARBA00023603"/>
    </source>
</evidence>
<comment type="similarity">
    <text evidence="10">Belongs to the acyltransferase CrtO family.</text>
</comment>
<evidence type="ECO:0000256" key="1">
    <source>
        <dbReference type="ARBA" id="ARBA00004162"/>
    </source>
</evidence>
<evidence type="ECO:0000256" key="5">
    <source>
        <dbReference type="ARBA" id="ARBA00022729"/>
    </source>
</evidence>
<dbReference type="GO" id="GO:0005886">
    <property type="term" value="C:plasma membrane"/>
    <property type="evidence" value="ECO:0007669"/>
    <property type="project" value="UniProtKB-SubCell"/>
</dbReference>
<dbReference type="Pfam" id="PF18927">
    <property type="entry name" value="CrtO"/>
    <property type="match status" value="1"/>
</dbReference>
<evidence type="ECO:0000256" key="3">
    <source>
        <dbReference type="ARBA" id="ARBA00022679"/>
    </source>
</evidence>
<keyword evidence="3" id="KW-0808">Transferase</keyword>
<comment type="pathway">
    <text evidence="9">Carotenoid biosynthesis; staphyloxanthin biosynthesis; staphyloxanthin from farnesyl diphosphate: step 5/5.</text>
</comment>
<comment type="function">
    <text evidence="12">Catalyzes the acylation of glycosyl-4,4'-diaponeurosporenoate, i.e. the esterification of glucose at the C6'' position with the carboxyl group of the C(15) fatty acid 12-methyltetradecanoic acid, to yield staphyloxanthin. This is the last step in the biosynthesis of this orange pigment, present in most staphylococci strains.</text>
</comment>
<evidence type="ECO:0000256" key="8">
    <source>
        <dbReference type="ARBA" id="ARBA00023315"/>
    </source>
</evidence>
<proteinExistence type="inferred from homology"/>
<gene>
    <name evidence="14" type="ORF">E7512_07825</name>
</gene>
<feature type="transmembrane region" description="Helical" evidence="13">
    <location>
        <begin position="12"/>
        <end position="33"/>
    </location>
</feature>
<evidence type="ECO:0000313" key="14">
    <source>
        <dbReference type="EMBL" id="MBE6833473.1"/>
    </source>
</evidence>
<organism evidence="14 15">
    <name type="scientific">Faecalispora sporosphaeroides</name>
    <dbReference type="NCBI Taxonomy" id="1549"/>
    <lineage>
        <taxon>Bacteria</taxon>
        <taxon>Bacillati</taxon>
        <taxon>Bacillota</taxon>
        <taxon>Clostridia</taxon>
        <taxon>Eubacteriales</taxon>
        <taxon>Oscillospiraceae</taxon>
        <taxon>Faecalispora</taxon>
    </lineage>
</organism>
<dbReference type="InterPro" id="IPR044021">
    <property type="entry name" value="CrtO"/>
</dbReference>
<evidence type="ECO:0000256" key="9">
    <source>
        <dbReference type="ARBA" id="ARBA00023588"/>
    </source>
</evidence>
<keyword evidence="5" id="KW-0732">Signal</keyword>
<sequence>MFKNATLTHAIVWNVMMITMWHCVVFFACVKLPKQTFDPSKNRYQAFRWEQNGRWYRTYLKIQLWKDSVPQYIGKDGFSKKHLTHVSPEYLDEFMLETCRGEWMHLKNCICVVVVILVNSSWVMGLVFSGLIFLGNLPFVCIQRYNRFRLQTLREILMKEQARARRLETRSKETALRTLS</sequence>
<keyword evidence="6 13" id="KW-1133">Transmembrane helix</keyword>
<keyword evidence="8" id="KW-0012">Acyltransferase</keyword>
<evidence type="ECO:0000256" key="7">
    <source>
        <dbReference type="ARBA" id="ARBA00023136"/>
    </source>
</evidence>
<dbReference type="EMBL" id="SVNY01000003">
    <property type="protein sequence ID" value="MBE6833473.1"/>
    <property type="molecule type" value="Genomic_DNA"/>
</dbReference>
<name>A0A928Q2Z9_9FIRM</name>
<evidence type="ECO:0000256" key="13">
    <source>
        <dbReference type="SAM" id="Phobius"/>
    </source>
</evidence>
<comment type="subcellular location">
    <subcellularLocation>
        <location evidence="1">Cell membrane</location>
        <topology evidence="1">Single-pass membrane protein</topology>
    </subcellularLocation>
</comment>
<evidence type="ECO:0000313" key="15">
    <source>
        <dbReference type="Proteomes" id="UP000754750"/>
    </source>
</evidence>
<keyword evidence="7 13" id="KW-0472">Membrane</keyword>
<evidence type="ECO:0000256" key="11">
    <source>
        <dbReference type="ARBA" id="ARBA00023667"/>
    </source>
</evidence>
<protein>
    <recommendedName>
        <fullName evidence="11">Glycosyl-4,4'-diaponeurosporenoate acyltransferase</fullName>
    </recommendedName>
</protein>
<dbReference type="Proteomes" id="UP000754750">
    <property type="component" value="Unassembled WGS sequence"/>
</dbReference>
<accession>A0A928Q2Z9</accession>
<keyword evidence="4 13" id="KW-0812">Transmembrane</keyword>
<reference evidence="14" key="1">
    <citation type="submission" date="2019-04" db="EMBL/GenBank/DDBJ databases">
        <title>Evolution of Biomass-Degrading Anaerobic Consortia Revealed by Metagenomics.</title>
        <authorList>
            <person name="Peng X."/>
        </authorList>
    </citation>
    <scope>NUCLEOTIDE SEQUENCE</scope>
    <source>
        <strain evidence="14">SIG551</strain>
    </source>
</reference>
<evidence type="ECO:0000256" key="12">
    <source>
        <dbReference type="ARBA" id="ARBA00025324"/>
    </source>
</evidence>
<dbReference type="RefSeq" id="WP_020072575.1">
    <property type="nucleotide sequence ID" value="NZ_JBKWRC010000002.1"/>
</dbReference>
<evidence type="ECO:0000256" key="6">
    <source>
        <dbReference type="ARBA" id="ARBA00022989"/>
    </source>
</evidence>
<dbReference type="AlphaFoldDB" id="A0A928Q2Z9"/>